<dbReference type="Proteomes" id="UP000662782">
    <property type="component" value="Segment"/>
</dbReference>
<dbReference type="EMBL" id="MT701590">
    <property type="protein sequence ID" value="QPB09151.1"/>
    <property type="molecule type" value="Genomic_DNA"/>
</dbReference>
<reference evidence="1 2" key="1">
    <citation type="submission" date="2020-07" db="EMBL/GenBank/DDBJ databases">
        <title>Complete genome sequence of Klebsiella pneumoniae phage Miami.</title>
        <authorList>
            <person name="Mora D.A."/>
            <person name="Lessor L."/>
            <person name="Gill J."/>
            <person name="Liu M."/>
        </authorList>
    </citation>
    <scope>NUCLEOTIDE SEQUENCE [LARGE SCALE GENOMIC DNA]</scope>
</reference>
<gene>
    <name evidence="1" type="ORF">CPT_Miami_056</name>
</gene>
<organism evidence="1 2">
    <name type="scientific">Klebsiella phage Miami</name>
    <dbReference type="NCBI Taxonomy" id="2767581"/>
    <lineage>
        <taxon>Viruses</taxon>
        <taxon>Duplodnaviria</taxon>
        <taxon>Heunggongvirae</taxon>
        <taxon>Uroviricota</taxon>
        <taxon>Caudoviricetes</taxon>
        <taxon>Chimalliviridae</taxon>
        <taxon>Miamivirus</taxon>
        <taxon>Miamivirus miami</taxon>
    </lineage>
</organism>
<name>A0A873WNA5_9CAUD</name>
<evidence type="ECO:0000313" key="1">
    <source>
        <dbReference type="EMBL" id="QPB09151.1"/>
    </source>
</evidence>
<keyword evidence="2" id="KW-1185">Reference proteome</keyword>
<accession>A0A873WNA5</accession>
<protein>
    <submittedName>
        <fullName evidence="1">Putative structural protein</fullName>
    </submittedName>
</protein>
<proteinExistence type="predicted"/>
<evidence type="ECO:0000313" key="2">
    <source>
        <dbReference type="Proteomes" id="UP000662782"/>
    </source>
</evidence>
<sequence length="1204" mass="133060">MNYPNIPEYRLDITGKNPENLIPFEHLQREDNDRKMIVVPRHAPFFIDSVILSFPDGTPMVYGTHYEFFNIMGELSRRTGKAVGCFIRILDKTITRFNARYQTVGSVSLFDKSFLDLYNTVIDDERAVWFDDIANKPILFDPEQHGHDVRYGVYAFKDLADAFEQMVANTVGGEGYHAPYEEFFVQRINNAISYLSQVQSRCIALINEHASNKINVHGIDNVKVGLGNVDNIGTYTSDNWGDPIDDKHRITPGYLKKLAENTTVDLSNLVQPGVLPIARYGENFYIPPVIDGSFKGVGTRQPWRVACLERNGYLVAIGNYKDVNTDVLMYMYNKTPFVSPANSANWINTRYEYKPTRAVEDDVKLTTVIKGGDYRWMIVGNDQTNKWYVVNCNSTFNPVSHVLTPISNVDFFSNISHIRMSVCGESIYLFKITDTQADGRKYVTMRKIDVSSVDVNTESVALTTPSLIYTDSSNASKTSTTGVFDPFVVTKDGSNKVTKVLGSFNPVLDYIEMERDIHIEMIPDPTNPTVSYMRWWTPCMHHLGTKAVTTTYSPSWKLQESGGFTTMTWTKGLGSATMNITAWDLNYAPWMGNQNTANTDFFKQTSSWFHSPAMGNGFTGSSSILSNDARFSCASTHWNFFPLLTATSMSDFFTSSDPSTFTTADPAITNMDVNEAGGYNLRTLQCGITNTTVYGSAPASSCHSTLPFTEANNSITHYELIKSEVNDDTFVHTAKLRTGDRTTASVYDANTYYHMSYTNDIYKTNIPPRGVRVSYVDEMNTTNKGETFFSVTGGTVYSLGTGLQDNLLTHSFTTTRDSSTRTLSFNPSLYVQITNALVLSLVTANFPNAAAYYQKAWTLLWVPGKESIIAPMLIVEWMGTGSDTNAYIGVMTLNVVKNPTLAANQTTTVNGVKTCVMNVGDLTVVNKYTVTNGTYSGDRSWFDAIGNHYINSGYFTVYRNASGEVSFYWGSTNSKNYGSATSYGVAKTAYLSGKMSSATVISAINNYPGGRDMLGSVVYALKGVGLLLISDTMATDIFVGGGITPAKLAGSTYQSVLDGYANTALLGSFYIVADIIPVNQWTLFFSASKIVLKGTYFELPVGTLTLTDYFTNVQNKTFYLFLKLTEGSPVYELSSTMLSETSTCMLIATVTTDALSIVSVDTQKVFSMTGYRVSSQAIGSIIPGSTGGINELGETPWLSSTLVD</sequence>